<dbReference type="eggNOG" id="ENOG502QZQJ">
    <property type="taxonomic scope" value="Eukaryota"/>
</dbReference>
<feature type="region of interest" description="Disordered" evidence="1">
    <location>
        <begin position="298"/>
        <end position="335"/>
    </location>
</feature>
<gene>
    <name evidence="3" type="ORF">BN1204_049190</name>
    <name evidence="2" type="ORF">NCLIV_049190</name>
</gene>
<keyword evidence="4" id="KW-1185">Reference proteome</keyword>
<reference evidence="3" key="4">
    <citation type="journal article" date="2015" name="PLoS ONE">
        <title>Comprehensive Evaluation of Toxoplasma gondii VEG and Neospora caninum LIV Genomes with Tachyzoite Stage Transcriptome and Proteome Defines Novel Transcript Features.</title>
        <authorList>
            <person name="Ramaprasad A."/>
            <person name="Mourier T."/>
            <person name="Naeem R."/>
            <person name="Malas T.B."/>
            <person name="Moussa E."/>
            <person name="Panigrahi A."/>
            <person name="Vermont S.J."/>
            <person name="Otto T.D."/>
            <person name="Wastling J."/>
            <person name="Pain A."/>
        </authorList>
    </citation>
    <scope>NUCLEOTIDE SEQUENCE</scope>
    <source>
        <strain evidence="3">Liverpool</strain>
    </source>
</reference>
<feature type="compositionally biased region" description="Polar residues" evidence="1">
    <location>
        <begin position="303"/>
        <end position="317"/>
    </location>
</feature>
<sequence>MKVERGSLFPGVVLRPQFGRRGRRIATCCAVLFCLLSGRRESPLTASPSASSKHSFPPLVAPSSELHIHQPVASLFLPFSARSVAHEPSAYPPLLYRVPVFLPVSASFLGSGKPDQEPSIVLNERLRPIEALMAHDTAYILLRAKEEERKRGEKKLETDRRRREKEEYEASVPPLLELDWSAGPLDLDALIAEDAEKGVSWATKAIAGDLHKITATEAVEMTSRIQFACSNRLQEIFRTARPTGGFRLPDTGGNPYWQMPAIQSYMMQQLSRGRVKLSIADSELQKYVFRNERLPWNEVAKSQPRNGPDETTPTIKNPSGEHSESMSHTVHDHGF</sequence>
<evidence type="ECO:0000313" key="3">
    <source>
        <dbReference type="EMBL" id="CEL69203.1"/>
    </source>
</evidence>
<evidence type="ECO:0000313" key="2">
    <source>
        <dbReference type="EMBL" id="CBZ54490.1"/>
    </source>
</evidence>
<proteinExistence type="predicted"/>
<dbReference type="AlphaFoldDB" id="F0VK89"/>
<dbReference type="RefSeq" id="XP_003884520.1">
    <property type="nucleotide sequence ID" value="XM_003884471.1"/>
</dbReference>
<accession>F0VK89</accession>
<reference evidence="4" key="3">
    <citation type="journal article" date="2012" name="PLoS Pathog.">
        <title>Comparative genomics of the apicomplexan parasites Toxoplasma gondii and Neospora caninum: Coccidia differing in host range and transmission strategy.</title>
        <authorList>
            <person name="Reid A.J."/>
            <person name="Vermont S.J."/>
            <person name="Cotton J.A."/>
            <person name="Harris D."/>
            <person name="Hill-Cawthorne G.A."/>
            <person name="Konen-Waisman S."/>
            <person name="Latham S.M."/>
            <person name="Mourier T."/>
            <person name="Norton R."/>
            <person name="Quail M.A."/>
            <person name="Sanders M."/>
            <person name="Shanmugam D."/>
            <person name="Sohal A."/>
            <person name="Wasmuth J.D."/>
            <person name="Brunk B."/>
            <person name="Grigg M.E."/>
            <person name="Howard J.C."/>
            <person name="Parkinson J."/>
            <person name="Roos D.S."/>
            <person name="Trees A.J."/>
            <person name="Berriman M."/>
            <person name="Pain A."/>
            <person name="Wastling J.M."/>
        </authorList>
    </citation>
    <scope>NUCLEOTIDE SEQUENCE [LARGE SCALE GENOMIC DNA]</scope>
    <source>
        <strain evidence="4">Liverpool</strain>
    </source>
</reference>
<protein>
    <submittedName>
        <fullName evidence="2">Uncharacterized protein</fullName>
    </submittedName>
</protein>
<dbReference type="InParanoid" id="F0VK89"/>
<dbReference type="OMA" id="MTSRIQF"/>
<organism evidence="2 4">
    <name type="scientific">Neospora caninum (strain Liverpool)</name>
    <dbReference type="NCBI Taxonomy" id="572307"/>
    <lineage>
        <taxon>Eukaryota</taxon>
        <taxon>Sar</taxon>
        <taxon>Alveolata</taxon>
        <taxon>Apicomplexa</taxon>
        <taxon>Conoidasida</taxon>
        <taxon>Coccidia</taxon>
        <taxon>Eucoccidiorida</taxon>
        <taxon>Eimeriorina</taxon>
        <taxon>Sarcocystidae</taxon>
        <taxon>Neospora</taxon>
    </lineage>
</organism>
<feature type="compositionally biased region" description="Basic and acidic residues" evidence="1">
    <location>
        <begin position="319"/>
        <end position="335"/>
    </location>
</feature>
<evidence type="ECO:0000256" key="1">
    <source>
        <dbReference type="SAM" id="MobiDB-lite"/>
    </source>
</evidence>
<dbReference type="EMBL" id="FR823391">
    <property type="protein sequence ID" value="CBZ54490.1"/>
    <property type="molecule type" value="Genomic_DNA"/>
</dbReference>
<dbReference type="Proteomes" id="UP000007494">
    <property type="component" value="Chromosome X"/>
</dbReference>
<reference evidence="2" key="1">
    <citation type="submission" date="2011-02" db="EMBL/GenBank/DDBJ databases">
        <authorList>
            <person name="Aslett M."/>
        </authorList>
    </citation>
    <scope>NUCLEOTIDE SEQUENCE</scope>
    <source>
        <strain evidence="2">Liverpool</strain>
    </source>
</reference>
<reference evidence="2" key="2">
    <citation type="submission" date="2011-03" db="EMBL/GenBank/DDBJ databases">
        <title>Comparative genomics and transcriptomics of Neospora caninum and Toxoplasma gondii.</title>
        <authorList>
            <person name="Reid A.J."/>
            <person name="Sohal A."/>
            <person name="Harris D."/>
            <person name="Quail M."/>
            <person name="Sanders M."/>
            <person name="Berriman M."/>
            <person name="Wastling J.M."/>
            <person name="Pain A."/>
        </authorList>
    </citation>
    <scope>NUCLEOTIDE SEQUENCE</scope>
    <source>
        <strain evidence="2">Liverpool</strain>
    </source>
</reference>
<dbReference type="VEuPathDB" id="ToxoDB:NCLIV_049190"/>
<dbReference type="GeneID" id="13442421"/>
<dbReference type="EMBL" id="LN714485">
    <property type="protein sequence ID" value="CEL69203.1"/>
    <property type="molecule type" value="Genomic_DNA"/>
</dbReference>
<name>F0VK89_NEOCL</name>
<dbReference type="OrthoDB" id="331946at2759"/>
<evidence type="ECO:0000313" key="4">
    <source>
        <dbReference type="Proteomes" id="UP000007494"/>
    </source>
</evidence>